<dbReference type="AlphaFoldDB" id="A0AAD4BBB9"/>
<name>A0AAD4BBB9_BOLED</name>
<dbReference type="Proteomes" id="UP001194468">
    <property type="component" value="Unassembled WGS sequence"/>
</dbReference>
<reference evidence="1" key="1">
    <citation type="submission" date="2019-10" db="EMBL/GenBank/DDBJ databases">
        <authorList>
            <consortium name="DOE Joint Genome Institute"/>
            <person name="Kuo A."/>
            <person name="Miyauchi S."/>
            <person name="Kiss E."/>
            <person name="Drula E."/>
            <person name="Kohler A."/>
            <person name="Sanchez-Garcia M."/>
            <person name="Andreopoulos B."/>
            <person name="Barry K.W."/>
            <person name="Bonito G."/>
            <person name="Buee M."/>
            <person name="Carver A."/>
            <person name="Chen C."/>
            <person name="Cichocki N."/>
            <person name="Clum A."/>
            <person name="Culley D."/>
            <person name="Crous P.W."/>
            <person name="Fauchery L."/>
            <person name="Girlanda M."/>
            <person name="Hayes R."/>
            <person name="Keri Z."/>
            <person name="LaButti K."/>
            <person name="Lipzen A."/>
            <person name="Lombard V."/>
            <person name="Magnuson J."/>
            <person name="Maillard F."/>
            <person name="Morin E."/>
            <person name="Murat C."/>
            <person name="Nolan M."/>
            <person name="Ohm R."/>
            <person name="Pangilinan J."/>
            <person name="Pereira M."/>
            <person name="Perotto S."/>
            <person name="Peter M."/>
            <person name="Riley R."/>
            <person name="Sitrit Y."/>
            <person name="Stielow B."/>
            <person name="Szollosi G."/>
            <person name="Zifcakova L."/>
            <person name="Stursova M."/>
            <person name="Spatafora J.W."/>
            <person name="Tedersoo L."/>
            <person name="Vaario L.-M."/>
            <person name="Yamada A."/>
            <person name="Yan M."/>
            <person name="Wang P."/>
            <person name="Xu J."/>
            <person name="Bruns T."/>
            <person name="Baldrian P."/>
            <person name="Vilgalys R."/>
            <person name="Henrissat B."/>
            <person name="Grigoriev I.V."/>
            <person name="Hibbett D."/>
            <person name="Nagy L.G."/>
            <person name="Martin F.M."/>
        </authorList>
    </citation>
    <scope>NUCLEOTIDE SEQUENCE</scope>
    <source>
        <strain evidence="1">BED1</strain>
    </source>
</reference>
<protein>
    <submittedName>
        <fullName evidence="1">Uncharacterized protein</fullName>
    </submittedName>
</protein>
<gene>
    <name evidence="1" type="ORF">L210DRAFT_3512195</name>
</gene>
<accession>A0AAD4BBB9</accession>
<evidence type="ECO:0000313" key="1">
    <source>
        <dbReference type="EMBL" id="KAF8415729.1"/>
    </source>
</evidence>
<dbReference type="EMBL" id="WHUW01000298">
    <property type="protein sequence ID" value="KAF8415729.1"/>
    <property type="molecule type" value="Genomic_DNA"/>
</dbReference>
<keyword evidence="2" id="KW-1185">Reference proteome</keyword>
<evidence type="ECO:0000313" key="2">
    <source>
        <dbReference type="Proteomes" id="UP001194468"/>
    </source>
</evidence>
<organism evidence="1 2">
    <name type="scientific">Boletus edulis BED1</name>
    <dbReference type="NCBI Taxonomy" id="1328754"/>
    <lineage>
        <taxon>Eukaryota</taxon>
        <taxon>Fungi</taxon>
        <taxon>Dikarya</taxon>
        <taxon>Basidiomycota</taxon>
        <taxon>Agaricomycotina</taxon>
        <taxon>Agaricomycetes</taxon>
        <taxon>Agaricomycetidae</taxon>
        <taxon>Boletales</taxon>
        <taxon>Boletineae</taxon>
        <taxon>Boletaceae</taxon>
        <taxon>Boletoideae</taxon>
        <taxon>Boletus</taxon>
    </lineage>
</organism>
<sequence length="133" mass="14937">MDEVLNTIESIRYQSVGIIGTSPAGLIIGYTLLHDGFQNLQLLTRDKSVEGVWGKQRIYAGVSTNSVYRFSPLTMPPLLLRDQIWKNPLRDGGFGYSTSKQVTVLAGRSRSSIPGKVTGRCYRLVYWGPYFQF</sequence>
<reference evidence="1" key="2">
    <citation type="journal article" date="2020" name="Nat. Commun.">
        <title>Large-scale genome sequencing of mycorrhizal fungi provides insights into the early evolution of symbiotic traits.</title>
        <authorList>
            <person name="Miyauchi S."/>
            <person name="Kiss E."/>
            <person name="Kuo A."/>
            <person name="Drula E."/>
            <person name="Kohler A."/>
            <person name="Sanchez-Garcia M."/>
            <person name="Morin E."/>
            <person name="Andreopoulos B."/>
            <person name="Barry K.W."/>
            <person name="Bonito G."/>
            <person name="Buee M."/>
            <person name="Carver A."/>
            <person name="Chen C."/>
            <person name="Cichocki N."/>
            <person name="Clum A."/>
            <person name="Culley D."/>
            <person name="Crous P.W."/>
            <person name="Fauchery L."/>
            <person name="Girlanda M."/>
            <person name="Hayes R.D."/>
            <person name="Keri Z."/>
            <person name="LaButti K."/>
            <person name="Lipzen A."/>
            <person name="Lombard V."/>
            <person name="Magnuson J."/>
            <person name="Maillard F."/>
            <person name="Murat C."/>
            <person name="Nolan M."/>
            <person name="Ohm R.A."/>
            <person name="Pangilinan J."/>
            <person name="Pereira M.F."/>
            <person name="Perotto S."/>
            <person name="Peter M."/>
            <person name="Pfister S."/>
            <person name="Riley R."/>
            <person name="Sitrit Y."/>
            <person name="Stielow J.B."/>
            <person name="Szollosi G."/>
            <person name="Zifcakova L."/>
            <person name="Stursova M."/>
            <person name="Spatafora J.W."/>
            <person name="Tedersoo L."/>
            <person name="Vaario L.M."/>
            <person name="Yamada A."/>
            <person name="Yan M."/>
            <person name="Wang P."/>
            <person name="Xu J."/>
            <person name="Bruns T."/>
            <person name="Baldrian P."/>
            <person name="Vilgalys R."/>
            <person name="Dunand C."/>
            <person name="Henrissat B."/>
            <person name="Grigoriev I.V."/>
            <person name="Hibbett D."/>
            <person name="Nagy L.G."/>
            <person name="Martin F.M."/>
        </authorList>
    </citation>
    <scope>NUCLEOTIDE SEQUENCE</scope>
    <source>
        <strain evidence="1">BED1</strain>
    </source>
</reference>
<proteinExistence type="predicted"/>
<comment type="caution">
    <text evidence="1">The sequence shown here is derived from an EMBL/GenBank/DDBJ whole genome shotgun (WGS) entry which is preliminary data.</text>
</comment>